<evidence type="ECO:0000256" key="8">
    <source>
        <dbReference type="ARBA" id="ARBA00022840"/>
    </source>
</evidence>
<evidence type="ECO:0000256" key="2">
    <source>
        <dbReference type="ARBA" id="ARBA00007599"/>
    </source>
</evidence>
<evidence type="ECO:0000256" key="11">
    <source>
        <dbReference type="ARBA" id="ARBA00032441"/>
    </source>
</evidence>
<dbReference type="InterPro" id="IPR003442">
    <property type="entry name" value="T6A_TsaE"/>
</dbReference>
<protein>
    <recommendedName>
        <fullName evidence="3">tRNA threonylcarbamoyladenosine biosynthesis protein TsaE</fullName>
    </recommendedName>
    <alternativeName>
        <fullName evidence="11">t(6)A37 threonylcarbamoyladenosine biosynthesis protein TsaE</fullName>
    </alternativeName>
</protein>
<evidence type="ECO:0000256" key="6">
    <source>
        <dbReference type="ARBA" id="ARBA00022723"/>
    </source>
</evidence>
<dbReference type="Pfam" id="PF02367">
    <property type="entry name" value="TsaE"/>
    <property type="match status" value="1"/>
</dbReference>
<dbReference type="PATRIC" id="fig|1461584.3.peg.2170"/>
<dbReference type="PANTHER" id="PTHR33540">
    <property type="entry name" value="TRNA THREONYLCARBAMOYLADENOSINE BIOSYNTHESIS PROTEIN TSAE"/>
    <property type="match status" value="1"/>
</dbReference>
<keyword evidence="5" id="KW-0819">tRNA processing</keyword>
<evidence type="ECO:0000256" key="3">
    <source>
        <dbReference type="ARBA" id="ARBA00019010"/>
    </source>
</evidence>
<dbReference type="GO" id="GO:0002949">
    <property type="term" value="P:tRNA threonylcarbamoyladenosine modification"/>
    <property type="evidence" value="ECO:0007669"/>
    <property type="project" value="InterPro"/>
</dbReference>
<evidence type="ECO:0000256" key="7">
    <source>
        <dbReference type="ARBA" id="ARBA00022741"/>
    </source>
</evidence>
<keyword evidence="7" id="KW-0547">Nucleotide-binding</keyword>
<evidence type="ECO:0000256" key="9">
    <source>
        <dbReference type="ARBA" id="ARBA00022842"/>
    </source>
</evidence>
<proteinExistence type="inferred from homology"/>
<dbReference type="GO" id="GO:0005737">
    <property type="term" value="C:cytoplasm"/>
    <property type="evidence" value="ECO:0007669"/>
    <property type="project" value="UniProtKB-SubCell"/>
</dbReference>
<dbReference type="PANTHER" id="PTHR33540:SF2">
    <property type="entry name" value="TRNA THREONYLCARBAMOYLADENOSINE BIOSYNTHESIS PROTEIN TSAE"/>
    <property type="match status" value="1"/>
</dbReference>
<dbReference type="SUPFAM" id="SSF52540">
    <property type="entry name" value="P-loop containing nucleoside triphosphate hydrolases"/>
    <property type="match status" value="1"/>
</dbReference>
<dbReference type="GO" id="GO:0046872">
    <property type="term" value="F:metal ion binding"/>
    <property type="evidence" value="ECO:0007669"/>
    <property type="project" value="UniProtKB-KW"/>
</dbReference>
<dbReference type="AlphaFoldDB" id="A0A078MTQ8"/>
<dbReference type="Gene3D" id="3.40.50.300">
    <property type="entry name" value="P-loop containing nucleotide triphosphate hydrolases"/>
    <property type="match status" value="1"/>
</dbReference>
<comment type="function">
    <text evidence="10">Required for the formation of a threonylcarbamoyl group on adenosine at position 37 (t(6)A37) in tRNAs that read codons beginning with adenine. Is involved in the transfer of the threonylcarbamoyl moiety of threonylcarbamoyl-AMP (TC-AMP) to the N6 group of A37, together with TsaD and TsaB. TsaE seems to play an indirect role in the t(6)A biosynthesis pathway, possibly in regulating the core enzymatic function of TsaD.</text>
</comment>
<dbReference type="EMBL" id="LN483071">
    <property type="protein sequence ID" value="CEA08837.1"/>
    <property type="molecule type" value="Genomic_DNA"/>
</dbReference>
<reference evidence="12" key="1">
    <citation type="submission" date="2014-07" db="EMBL/GenBank/DDBJ databases">
        <authorList>
            <person name="Urmite Genomes Urmite Genomes"/>
        </authorList>
    </citation>
    <scope>NUCLEOTIDE SEQUENCE</scope>
    <source>
        <strain evidence="12">11W110_air</strain>
    </source>
</reference>
<keyword evidence="9" id="KW-0460">Magnesium</keyword>
<evidence type="ECO:0000256" key="10">
    <source>
        <dbReference type="ARBA" id="ARBA00024908"/>
    </source>
</evidence>
<sequence length="180" mass="19053">MTGGALPAWEREYRTAGADATRGFAERLAGFLGRGDLLLLTGELGAGKTTFTQGLGRGLGVRPGIISPTFVLVRQHPNLGDGPDLVHVDAYRLGSEGEIDDIDLESTMDRAVTVVEWGRGLVEHLAESRLEVVLLRAVGGDGAPGGSGAGLDFSADDDDEERVIRIAGYGPRWEQAPDLD</sequence>
<dbReference type="InterPro" id="IPR027417">
    <property type="entry name" value="P-loop_NTPase"/>
</dbReference>
<dbReference type="GO" id="GO:0005524">
    <property type="term" value="F:ATP binding"/>
    <property type="evidence" value="ECO:0007669"/>
    <property type="project" value="UniProtKB-KW"/>
</dbReference>
<evidence type="ECO:0000256" key="4">
    <source>
        <dbReference type="ARBA" id="ARBA00022490"/>
    </source>
</evidence>
<evidence type="ECO:0000313" key="12">
    <source>
        <dbReference type="EMBL" id="CEA08837.1"/>
    </source>
</evidence>
<keyword evidence="4" id="KW-0963">Cytoplasm</keyword>
<comment type="subcellular location">
    <subcellularLocation>
        <location evidence="1">Cytoplasm</location>
    </subcellularLocation>
</comment>
<organism evidence="12">
    <name type="scientific">Arthrobacter saudimassiliensis</name>
    <dbReference type="NCBI Taxonomy" id="1461584"/>
    <lineage>
        <taxon>Bacteria</taxon>
        <taxon>Bacillati</taxon>
        <taxon>Actinomycetota</taxon>
        <taxon>Actinomycetes</taxon>
        <taxon>Micrococcales</taxon>
        <taxon>Micrococcaceae</taxon>
        <taxon>Arthrobacter</taxon>
    </lineage>
</organism>
<dbReference type="NCBIfam" id="TIGR00150">
    <property type="entry name" value="T6A_YjeE"/>
    <property type="match status" value="1"/>
</dbReference>
<accession>A0A078MTQ8</accession>
<name>A0A078MTQ8_9MICC</name>
<comment type="similarity">
    <text evidence="2">Belongs to the TsaE family.</text>
</comment>
<keyword evidence="8" id="KW-0067">ATP-binding</keyword>
<dbReference type="SMR" id="A0A078MTQ8"/>
<keyword evidence="6" id="KW-0479">Metal-binding</keyword>
<evidence type="ECO:0000256" key="1">
    <source>
        <dbReference type="ARBA" id="ARBA00004496"/>
    </source>
</evidence>
<evidence type="ECO:0000256" key="5">
    <source>
        <dbReference type="ARBA" id="ARBA00022694"/>
    </source>
</evidence>
<gene>
    <name evidence="12" type="primary">tsaE</name>
    <name evidence="12" type="ORF">BN1051_02195</name>
</gene>